<proteinExistence type="predicted"/>
<evidence type="ECO:0000313" key="2">
    <source>
        <dbReference type="Proteomes" id="UP000008177"/>
    </source>
</evidence>
<gene>
    <name evidence="1" type="ORF">BofuT4_uP113720.1</name>
</gene>
<dbReference type="InParanoid" id="G2Y5C8"/>
<dbReference type="EMBL" id="FQ790288">
    <property type="protein sequence ID" value="CCD47868.1"/>
    <property type="molecule type" value="Genomic_DNA"/>
</dbReference>
<dbReference type="AlphaFoldDB" id="G2Y5C8"/>
<evidence type="ECO:0000313" key="1">
    <source>
        <dbReference type="EMBL" id="CCD47868.1"/>
    </source>
</evidence>
<dbReference type="HOGENOM" id="CLU_2775641_0_0_1"/>
<organism evidence="1 2">
    <name type="scientific">Botryotinia fuckeliana (strain T4)</name>
    <name type="common">Noble rot fungus</name>
    <name type="synonym">Botrytis cinerea</name>
    <dbReference type="NCBI Taxonomy" id="999810"/>
    <lineage>
        <taxon>Eukaryota</taxon>
        <taxon>Fungi</taxon>
        <taxon>Dikarya</taxon>
        <taxon>Ascomycota</taxon>
        <taxon>Pezizomycotina</taxon>
        <taxon>Leotiomycetes</taxon>
        <taxon>Helotiales</taxon>
        <taxon>Sclerotiniaceae</taxon>
        <taxon>Botrytis</taxon>
    </lineage>
</organism>
<reference evidence="2" key="1">
    <citation type="journal article" date="2011" name="PLoS Genet.">
        <title>Genomic analysis of the necrotrophic fungal pathogens Sclerotinia sclerotiorum and Botrytis cinerea.</title>
        <authorList>
            <person name="Amselem J."/>
            <person name="Cuomo C.A."/>
            <person name="van Kan J.A."/>
            <person name="Viaud M."/>
            <person name="Benito E.P."/>
            <person name="Couloux A."/>
            <person name="Coutinho P.M."/>
            <person name="de Vries R.P."/>
            <person name="Dyer P.S."/>
            <person name="Fillinger S."/>
            <person name="Fournier E."/>
            <person name="Gout L."/>
            <person name="Hahn M."/>
            <person name="Kohn L."/>
            <person name="Lapalu N."/>
            <person name="Plummer K.M."/>
            <person name="Pradier J.M."/>
            <person name="Quevillon E."/>
            <person name="Sharon A."/>
            <person name="Simon A."/>
            <person name="ten Have A."/>
            <person name="Tudzynski B."/>
            <person name="Tudzynski P."/>
            <person name="Wincker P."/>
            <person name="Andrew M."/>
            <person name="Anthouard V."/>
            <person name="Beever R.E."/>
            <person name="Beffa R."/>
            <person name="Benoit I."/>
            <person name="Bouzid O."/>
            <person name="Brault B."/>
            <person name="Chen Z."/>
            <person name="Choquer M."/>
            <person name="Collemare J."/>
            <person name="Cotton P."/>
            <person name="Danchin E.G."/>
            <person name="Da Silva C."/>
            <person name="Gautier A."/>
            <person name="Giraud C."/>
            <person name="Giraud T."/>
            <person name="Gonzalez C."/>
            <person name="Grossetete S."/>
            <person name="Guldener U."/>
            <person name="Henrissat B."/>
            <person name="Howlett B.J."/>
            <person name="Kodira C."/>
            <person name="Kretschmer M."/>
            <person name="Lappartient A."/>
            <person name="Leroch M."/>
            <person name="Levis C."/>
            <person name="Mauceli E."/>
            <person name="Neuveglise C."/>
            <person name="Oeser B."/>
            <person name="Pearson M."/>
            <person name="Poulain J."/>
            <person name="Poussereau N."/>
            <person name="Quesneville H."/>
            <person name="Rascle C."/>
            <person name="Schumacher J."/>
            <person name="Segurens B."/>
            <person name="Sexton A."/>
            <person name="Silva E."/>
            <person name="Sirven C."/>
            <person name="Soanes D.M."/>
            <person name="Talbot N.J."/>
            <person name="Templeton M."/>
            <person name="Yandava C."/>
            <person name="Yarden O."/>
            <person name="Zeng Q."/>
            <person name="Rollins J.A."/>
            <person name="Lebrun M.H."/>
            <person name="Dickman M."/>
        </authorList>
    </citation>
    <scope>NUCLEOTIDE SEQUENCE [LARGE SCALE GENOMIC DNA]</scope>
    <source>
        <strain evidence="2">T4</strain>
    </source>
</reference>
<sequence>MSSSEETASDTSRQEVLLLLPLVKVDRRFRQALSKLMKSWALDVVAKVRLEATCVYSSIPEILYGADLS</sequence>
<accession>G2Y5C8</accession>
<name>G2Y5C8_BOTF4</name>
<protein>
    <submittedName>
        <fullName evidence="1">Uncharacterized protein</fullName>
    </submittedName>
</protein>
<dbReference type="Proteomes" id="UP000008177">
    <property type="component" value="Unplaced contigs"/>
</dbReference>